<organism evidence="1 2">
    <name type="scientific">Pistacia atlantica</name>
    <dbReference type="NCBI Taxonomy" id="434234"/>
    <lineage>
        <taxon>Eukaryota</taxon>
        <taxon>Viridiplantae</taxon>
        <taxon>Streptophyta</taxon>
        <taxon>Embryophyta</taxon>
        <taxon>Tracheophyta</taxon>
        <taxon>Spermatophyta</taxon>
        <taxon>Magnoliopsida</taxon>
        <taxon>eudicotyledons</taxon>
        <taxon>Gunneridae</taxon>
        <taxon>Pentapetalae</taxon>
        <taxon>rosids</taxon>
        <taxon>malvids</taxon>
        <taxon>Sapindales</taxon>
        <taxon>Anacardiaceae</taxon>
        <taxon>Pistacia</taxon>
    </lineage>
</organism>
<sequence length="347" mass="38565">MYTSTSTHLLIFPYPAQGHMLALLDLTHHLSLHNFTITILVTPKNLPILTPLLNSHPRIQTLLLPFPSHPSIPPGVENVKELGNAGNFPVMSALVKLFDPIIHWFHSHPNPPVAIISDFFLGWTLDLARHLNIIRIAFFSVSALLPSVFDYCWNHFHDVKSSSVVELHGLPKSPIFKQEQLPSVFRRYKESDPDSEFVKDCLLKNTLSWGCVFNSFEDLEGEYLDYLKTKIGHSRVFGIGPISLLGTESKSANDPNLSPNDYSLKWLEGARMALCFTSASGGCEGADSVPDSIELGRVISQAMNQCGEVKVRAKELKERALAAVKSGGSSAKDLERLVQELKNLQDK</sequence>
<comment type="caution">
    <text evidence="1">The sequence shown here is derived from an EMBL/GenBank/DDBJ whole genome shotgun (WGS) entry which is preliminary data.</text>
</comment>
<keyword evidence="2" id="KW-1185">Reference proteome</keyword>
<reference evidence="2" key="1">
    <citation type="journal article" date="2023" name="G3 (Bethesda)">
        <title>Genome assembly and association tests identify interacting loci associated with vigor, precocity, and sex in interspecific pistachio rootstocks.</title>
        <authorList>
            <person name="Palmer W."/>
            <person name="Jacygrad E."/>
            <person name="Sagayaradj S."/>
            <person name="Cavanaugh K."/>
            <person name="Han R."/>
            <person name="Bertier L."/>
            <person name="Beede B."/>
            <person name="Kafkas S."/>
            <person name="Golino D."/>
            <person name="Preece J."/>
            <person name="Michelmore R."/>
        </authorList>
    </citation>
    <scope>NUCLEOTIDE SEQUENCE [LARGE SCALE GENOMIC DNA]</scope>
</reference>
<dbReference type="Proteomes" id="UP001164250">
    <property type="component" value="Chromosome 6"/>
</dbReference>
<name>A0ACC1BB91_9ROSI</name>
<proteinExistence type="predicted"/>
<evidence type="ECO:0000313" key="1">
    <source>
        <dbReference type="EMBL" id="KAJ0096098.1"/>
    </source>
</evidence>
<gene>
    <name evidence="1" type="ORF">Patl1_16622</name>
</gene>
<dbReference type="EMBL" id="CM047902">
    <property type="protein sequence ID" value="KAJ0096098.1"/>
    <property type="molecule type" value="Genomic_DNA"/>
</dbReference>
<evidence type="ECO:0000313" key="2">
    <source>
        <dbReference type="Proteomes" id="UP001164250"/>
    </source>
</evidence>
<accession>A0ACC1BB91</accession>
<protein>
    <submittedName>
        <fullName evidence="1">Uncharacterized protein</fullName>
    </submittedName>
</protein>